<accession>A0AAD5V628</accession>
<comment type="caution">
    <text evidence="1">The sequence shown here is derived from an EMBL/GenBank/DDBJ whole genome shotgun (WGS) entry which is preliminary data.</text>
</comment>
<gene>
    <name evidence="1" type="ORF">NLI96_g3826</name>
</gene>
<evidence type="ECO:0000313" key="2">
    <source>
        <dbReference type="Proteomes" id="UP001212997"/>
    </source>
</evidence>
<reference evidence="1" key="1">
    <citation type="submission" date="2022-07" db="EMBL/GenBank/DDBJ databases">
        <title>Genome Sequence of Physisporinus lineatus.</title>
        <authorList>
            <person name="Buettner E."/>
        </authorList>
    </citation>
    <scope>NUCLEOTIDE SEQUENCE</scope>
    <source>
        <strain evidence="1">VT162</strain>
    </source>
</reference>
<dbReference type="AlphaFoldDB" id="A0AAD5V628"/>
<dbReference type="Proteomes" id="UP001212997">
    <property type="component" value="Unassembled WGS sequence"/>
</dbReference>
<protein>
    <submittedName>
        <fullName evidence="1">Uncharacterized protein</fullName>
    </submittedName>
</protein>
<proteinExistence type="predicted"/>
<evidence type="ECO:0000313" key="1">
    <source>
        <dbReference type="EMBL" id="KAJ3487027.1"/>
    </source>
</evidence>
<name>A0AAD5V628_9APHY</name>
<dbReference type="EMBL" id="JANAWD010000104">
    <property type="protein sequence ID" value="KAJ3487027.1"/>
    <property type="molecule type" value="Genomic_DNA"/>
</dbReference>
<organism evidence="1 2">
    <name type="scientific">Meripilus lineatus</name>
    <dbReference type="NCBI Taxonomy" id="2056292"/>
    <lineage>
        <taxon>Eukaryota</taxon>
        <taxon>Fungi</taxon>
        <taxon>Dikarya</taxon>
        <taxon>Basidiomycota</taxon>
        <taxon>Agaricomycotina</taxon>
        <taxon>Agaricomycetes</taxon>
        <taxon>Polyporales</taxon>
        <taxon>Meripilaceae</taxon>
        <taxon>Meripilus</taxon>
    </lineage>
</organism>
<keyword evidence="2" id="KW-1185">Reference proteome</keyword>
<sequence length="389" mass="44712">MALNEPPPFAPDMEYIEPLPTPIRIPIIKFRTSSTFPTIVTTPLATYESSPLRKRGMGLALETWSLILDFLAHDPLALLACALTCWYLHHPAQHRLRILFSPYISAYHDLDILVEELRESPARARCVFALRIEPEDDMTSIPVFSVIPFRLPRILVGVKTLHIGHEEVDSIGGIQCRSQRISGRVMQRHQKQDFRLEKLELATERRPEDQDAKVWFLGTFVSWFIQRRGIEVHELAVFDQIPHGHRLLQRLEGHLQKLTIFPESISPDLTHIRFAALSELEMMSNRATNIPWLQAIISSTLSIESYPRMIIQIHPSKNDFHSPGWKVLDVTIFAYQFLAHRKASKSQSVISGLRRPPVNFSWKLNDPINNSTVPRHLHIRSPPVLADRK</sequence>